<dbReference type="PROSITE" id="PS50802">
    <property type="entry name" value="OTU"/>
    <property type="match status" value="1"/>
</dbReference>
<dbReference type="CDD" id="cd22791">
    <property type="entry name" value="OTU_VRTN"/>
    <property type="match status" value="1"/>
</dbReference>
<keyword evidence="6" id="KW-1185">Reference proteome</keyword>
<dbReference type="AlphaFoldDB" id="A0AA88XIQ2"/>
<evidence type="ECO:0000313" key="6">
    <source>
        <dbReference type="Proteomes" id="UP001186944"/>
    </source>
</evidence>
<evidence type="ECO:0000256" key="3">
    <source>
        <dbReference type="SAM" id="MobiDB-lite"/>
    </source>
</evidence>
<dbReference type="PANTHER" id="PTHR16081:SF0">
    <property type="entry name" value="VERTNIN"/>
    <property type="match status" value="1"/>
</dbReference>
<dbReference type="GO" id="GO:0000785">
    <property type="term" value="C:chromatin"/>
    <property type="evidence" value="ECO:0007669"/>
    <property type="project" value="TreeGrafter"/>
</dbReference>
<dbReference type="GO" id="GO:0006357">
    <property type="term" value="P:regulation of transcription by RNA polymerase II"/>
    <property type="evidence" value="ECO:0007669"/>
    <property type="project" value="TreeGrafter"/>
</dbReference>
<evidence type="ECO:0000256" key="2">
    <source>
        <dbReference type="ARBA" id="ARBA00020188"/>
    </source>
</evidence>
<dbReference type="Gene3D" id="3.90.70.80">
    <property type="match status" value="1"/>
</dbReference>
<evidence type="ECO:0000313" key="5">
    <source>
        <dbReference type="EMBL" id="KAK3085982.1"/>
    </source>
</evidence>
<dbReference type="Pfam" id="PF10551">
    <property type="entry name" value="MULE"/>
    <property type="match status" value="1"/>
</dbReference>
<gene>
    <name evidence="5" type="ORF">FSP39_011654</name>
</gene>
<dbReference type="Proteomes" id="UP001186944">
    <property type="component" value="Unassembled WGS sequence"/>
</dbReference>
<evidence type="ECO:0000256" key="1">
    <source>
        <dbReference type="ARBA" id="ARBA00007290"/>
    </source>
</evidence>
<dbReference type="Pfam" id="PF02338">
    <property type="entry name" value="OTU"/>
    <property type="match status" value="1"/>
</dbReference>
<dbReference type="InterPro" id="IPR038822">
    <property type="entry name" value="Vertnin-like"/>
</dbReference>
<evidence type="ECO:0000259" key="4">
    <source>
        <dbReference type="PROSITE" id="PS50802"/>
    </source>
</evidence>
<dbReference type="EMBL" id="VSWD01000012">
    <property type="protein sequence ID" value="KAK3085982.1"/>
    <property type="molecule type" value="Genomic_DNA"/>
</dbReference>
<protein>
    <recommendedName>
        <fullName evidence="2">Vertnin</fullName>
    </recommendedName>
</protein>
<dbReference type="InterPro" id="IPR003323">
    <property type="entry name" value="OTU_dom"/>
</dbReference>
<comment type="caution">
    <text evidence="5">The sequence shown here is derived from an EMBL/GenBank/DDBJ whole genome shotgun (WGS) entry which is preliminary data.</text>
</comment>
<name>A0AA88XIQ2_PINIB</name>
<sequence>MELLGSSWTNTVPVSVTGDGNCLFNAISMTLYGNETYAKELRVRCAIELVCHQNYYRQVNNHSNIELVSPPLEEEVQNCTKQGNFSSAWMMQAMATVLSAPIRSIYPIVNGLSDTCISILNTTFQPRLIGDKSNKTIEIMWSGPRGTGIWTPNHFVPLLSADPNTIDKSCNVIDIDDIEEFPPLGKSSSPNKDTMDNPCQTFFNQSNTSQSFSSFSEGNDELNFTAQSFANITTLSDNVDQPFSNPTQNGLHGKFLPAESQFHLLAANNAFHQNIPKGVKENVFFLIHDEENKVRRQQGKGSQYPDDCGAWKSSSNVTKSDYFLKTQSGYQSIKRDKNGNFYRIVRRTNVILSPQPSDEHVVVLKRKYSVLARCNEYRKRVTWCEGALNSSLAIVEYIGTYVPNVSHGNAKNTSVPYRRLTKEQTNIIQQGIKDNKKPREIRESVRESLPDEGITLKTAKNALYTHNKTQNPEDRQNLADDVVSVLNMLYENDNIVQEVIASNTSKPPSVILFSKEQILSMKSSIDNGCIIGIDRTFNVGACYLTVMTFKNPNITRQNSVEHPIMIGPMYLHWDGSFQSYHRFLSLIQSKLCGVEQRKIIFGTDGEKALINAIEACFPESAHTLCTRHLKENLIHNLQSSHSRPEVSEIVNKIFNKTTGLLSIDDVIAYQEKEDDILEEFNIPYLQTHISKIREFVFRVRRRCPQIPKFWTNNNNESMNNIIKIETNWKILKMPKLIETLQVIEQRQTRNIRDCIHGRGDFALSEQAKCLQVSDETWQNIATETKEKRLLKLLNFKTTKSHIVSSDNTLKIPKVAKVAKKPGQVKRVKSCKTRSNPKKIKLEERTE</sequence>
<feature type="region of interest" description="Disordered" evidence="3">
    <location>
        <begin position="822"/>
        <end position="846"/>
    </location>
</feature>
<dbReference type="PANTHER" id="PTHR16081">
    <property type="entry name" value="VERTNIN"/>
    <property type="match status" value="1"/>
</dbReference>
<dbReference type="InterPro" id="IPR047273">
    <property type="entry name" value="VRTN_OTU_dom"/>
</dbReference>
<feature type="domain" description="OTU" evidence="4">
    <location>
        <begin position="11"/>
        <end position="161"/>
    </location>
</feature>
<comment type="similarity">
    <text evidence="1">Belongs to the vertnin family.</text>
</comment>
<reference evidence="5" key="1">
    <citation type="submission" date="2019-08" db="EMBL/GenBank/DDBJ databases">
        <title>The improved chromosome-level genome for the pearl oyster Pinctada fucata martensii using PacBio sequencing and Hi-C.</title>
        <authorList>
            <person name="Zheng Z."/>
        </authorList>
    </citation>
    <scope>NUCLEOTIDE SEQUENCE</scope>
    <source>
        <strain evidence="5">ZZ-2019</strain>
        <tissue evidence="5">Adductor muscle</tissue>
    </source>
</reference>
<proteinExistence type="inferred from homology"/>
<organism evidence="5 6">
    <name type="scientific">Pinctada imbricata</name>
    <name type="common">Atlantic pearl-oyster</name>
    <name type="synonym">Pinctada martensii</name>
    <dbReference type="NCBI Taxonomy" id="66713"/>
    <lineage>
        <taxon>Eukaryota</taxon>
        <taxon>Metazoa</taxon>
        <taxon>Spiralia</taxon>
        <taxon>Lophotrochozoa</taxon>
        <taxon>Mollusca</taxon>
        <taxon>Bivalvia</taxon>
        <taxon>Autobranchia</taxon>
        <taxon>Pteriomorphia</taxon>
        <taxon>Pterioida</taxon>
        <taxon>Pterioidea</taxon>
        <taxon>Pteriidae</taxon>
        <taxon>Pinctada</taxon>
    </lineage>
</organism>
<accession>A0AA88XIQ2</accession>
<feature type="compositionally biased region" description="Basic residues" evidence="3">
    <location>
        <begin position="822"/>
        <end position="838"/>
    </location>
</feature>
<dbReference type="InterPro" id="IPR018289">
    <property type="entry name" value="MULE_transposase_dom"/>
</dbReference>